<evidence type="ECO:0000313" key="2">
    <source>
        <dbReference type="Proteomes" id="UP000054877"/>
    </source>
</evidence>
<gene>
    <name evidence="1" type="ORF">Lspi_2849</name>
</gene>
<reference evidence="1 2" key="1">
    <citation type="submission" date="2015-11" db="EMBL/GenBank/DDBJ databases">
        <title>Genomic analysis of 38 Legionella species identifies large and diverse effector repertoires.</title>
        <authorList>
            <person name="Burstein D."/>
            <person name="Amaro F."/>
            <person name="Zusman T."/>
            <person name="Lifshitz Z."/>
            <person name="Cohen O."/>
            <person name="Gilbert J.A."/>
            <person name="Pupko T."/>
            <person name="Shuman H.A."/>
            <person name="Segal G."/>
        </authorList>
    </citation>
    <scope>NUCLEOTIDE SEQUENCE [LARGE SCALE GENOMIC DNA]</scope>
    <source>
        <strain evidence="1 2">Mt.St.Helens-9</strain>
    </source>
</reference>
<dbReference type="AlphaFoldDB" id="A0A0W0YWE9"/>
<dbReference type="PATRIC" id="fig|452.5.peg.3151"/>
<protein>
    <submittedName>
        <fullName evidence="1">Uncharacterized protein</fullName>
    </submittedName>
</protein>
<name>A0A0W0YWE9_LEGSP</name>
<dbReference type="EMBL" id="LNYX01000034">
    <property type="protein sequence ID" value="KTD61229.1"/>
    <property type="molecule type" value="Genomic_DNA"/>
</dbReference>
<organism evidence="1 2">
    <name type="scientific">Legionella spiritensis</name>
    <dbReference type="NCBI Taxonomy" id="452"/>
    <lineage>
        <taxon>Bacteria</taxon>
        <taxon>Pseudomonadati</taxon>
        <taxon>Pseudomonadota</taxon>
        <taxon>Gammaproteobacteria</taxon>
        <taxon>Legionellales</taxon>
        <taxon>Legionellaceae</taxon>
        <taxon>Legionella</taxon>
    </lineage>
</organism>
<accession>A0A0W0YWE9</accession>
<dbReference type="Proteomes" id="UP000054877">
    <property type="component" value="Unassembled WGS sequence"/>
</dbReference>
<sequence>MAWALLSIMEQPRFHTEEPAQRVWMGVNPFKKRQPGSVKLNQNDAILVLTAQNFWLIIKVYGVSKRYNNKW</sequence>
<evidence type="ECO:0000313" key="1">
    <source>
        <dbReference type="EMBL" id="KTD61229.1"/>
    </source>
</evidence>
<keyword evidence="2" id="KW-1185">Reference proteome</keyword>
<proteinExistence type="predicted"/>
<dbReference type="STRING" id="452.Lspi_2849"/>
<comment type="caution">
    <text evidence="1">The sequence shown here is derived from an EMBL/GenBank/DDBJ whole genome shotgun (WGS) entry which is preliminary data.</text>
</comment>